<dbReference type="EMBL" id="JANPWB010000016">
    <property type="protein sequence ID" value="KAJ1083417.1"/>
    <property type="molecule type" value="Genomic_DNA"/>
</dbReference>
<dbReference type="Proteomes" id="UP001066276">
    <property type="component" value="Chromosome 12"/>
</dbReference>
<comment type="caution">
    <text evidence="2">The sequence shown here is derived from an EMBL/GenBank/DDBJ whole genome shotgun (WGS) entry which is preliminary data.</text>
</comment>
<gene>
    <name evidence="2" type="ORF">NDU88_003576</name>
</gene>
<dbReference type="AlphaFoldDB" id="A0AAV7KYV1"/>
<keyword evidence="3" id="KW-1185">Reference proteome</keyword>
<protein>
    <submittedName>
        <fullName evidence="2">Uncharacterized protein</fullName>
    </submittedName>
</protein>
<reference evidence="2" key="1">
    <citation type="journal article" date="2022" name="bioRxiv">
        <title>Sequencing and chromosome-scale assembly of the giantPleurodeles waltlgenome.</title>
        <authorList>
            <person name="Brown T."/>
            <person name="Elewa A."/>
            <person name="Iarovenko S."/>
            <person name="Subramanian E."/>
            <person name="Araus A.J."/>
            <person name="Petzold A."/>
            <person name="Susuki M."/>
            <person name="Suzuki K.-i.T."/>
            <person name="Hayashi T."/>
            <person name="Toyoda A."/>
            <person name="Oliveira C."/>
            <person name="Osipova E."/>
            <person name="Leigh N.D."/>
            <person name="Simon A."/>
            <person name="Yun M.H."/>
        </authorList>
    </citation>
    <scope>NUCLEOTIDE SEQUENCE</scope>
    <source>
        <strain evidence="2">20211129_DDA</strain>
        <tissue evidence="2">Liver</tissue>
    </source>
</reference>
<feature type="compositionally biased region" description="Low complexity" evidence="1">
    <location>
        <begin position="29"/>
        <end position="38"/>
    </location>
</feature>
<evidence type="ECO:0000313" key="2">
    <source>
        <dbReference type="EMBL" id="KAJ1083417.1"/>
    </source>
</evidence>
<proteinExistence type="predicted"/>
<sequence length="69" mass="7698">MYIGSWPIRQRLLHTEGFLNPLRYALGERPSAATAPAEEAQREAERRRTAAVTASAGRFPCEAVTGKRR</sequence>
<evidence type="ECO:0000313" key="3">
    <source>
        <dbReference type="Proteomes" id="UP001066276"/>
    </source>
</evidence>
<feature type="region of interest" description="Disordered" evidence="1">
    <location>
        <begin position="29"/>
        <end position="69"/>
    </location>
</feature>
<accession>A0AAV7KYV1</accession>
<feature type="compositionally biased region" description="Basic and acidic residues" evidence="1">
    <location>
        <begin position="39"/>
        <end position="48"/>
    </location>
</feature>
<evidence type="ECO:0000256" key="1">
    <source>
        <dbReference type="SAM" id="MobiDB-lite"/>
    </source>
</evidence>
<name>A0AAV7KYV1_PLEWA</name>
<organism evidence="2 3">
    <name type="scientific">Pleurodeles waltl</name>
    <name type="common">Iberian ribbed newt</name>
    <dbReference type="NCBI Taxonomy" id="8319"/>
    <lineage>
        <taxon>Eukaryota</taxon>
        <taxon>Metazoa</taxon>
        <taxon>Chordata</taxon>
        <taxon>Craniata</taxon>
        <taxon>Vertebrata</taxon>
        <taxon>Euteleostomi</taxon>
        <taxon>Amphibia</taxon>
        <taxon>Batrachia</taxon>
        <taxon>Caudata</taxon>
        <taxon>Salamandroidea</taxon>
        <taxon>Salamandridae</taxon>
        <taxon>Pleurodelinae</taxon>
        <taxon>Pleurodeles</taxon>
    </lineage>
</organism>